<gene>
    <name evidence="1" type="ORF">N3K66_007522</name>
</gene>
<dbReference type="EMBL" id="CM047946">
    <property type="protein sequence ID" value="KAI9897666.1"/>
    <property type="molecule type" value="Genomic_DNA"/>
</dbReference>
<accession>A0ACC0UU77</accession>
<comment type="caution">
    <text evidence="1">The sequence shown here is derived from an EMBL/GenBank/DDBJ whole genome shotgun (WGS) entry which is preliminary data.</text>
</comment>
<evidence type="ECO:0000313" key="1">
    <source>
        <dbReference type="EMBL" id="KAI9897666.1"/>
    </source>
</evidence>
<dbReference type="Proteomes" id="UP001163324">
    <property type="component" value="Chromosome 7"/>
</dbReference>
<name>A0ACC0UU77_9HYPO</name>
<organism evidence="1 2">
    <name type="scientific">Trichothecium roseum</name>
    <dbReference type="NCBI Taxonomy" id="47278"/>
    <lineage>
        <taxon>Eukaryota</taxon>
        <taxon>Fungi</taxon>
        <taxon>Dikarya</taxon>
        <taxon>Ascomycota</taxon>
        <taxon>Pezizomycotina</taxon>
        <taxon>Sordariomycetes</taxon>
        <taxon>Hypocreomycetidae</taxon>
        <taxon>Hypocreales</taxon>
        <taxon>Hypocreales incertae sedis</taxon>
        <taxon>Trichothecium</taxon>
    </lineage>
</organism>
<protein>
    <submittedName>
        <fullName evidence="1">Uncharacterized protein</fullName>
    </submittedName>
</protein>
<evidence type="ECO:0000313" key="2">
    <source>
        <dbReference type="Proteomes" id="UP001163324"/>
    </source>
</evidence>
<keyword evidence="2" id="KW-1185">Reference proteome</keyword>
<reference evidence="1" key="1">
    <citation type="submission" date="2022-10" db="EMBL/GenBank/DDBJ databases">
        <title>Complete Genome of Trichothecium roseum strain YXFP-22015, a Plant Pathogen Isolated from Citrus.</title>
        <authorList>
            <person name="Wang Y."/>
            <person name="Zhu L."/>
        </authorList>
    </citation>
    <scope>NUCLEOTIDE SEQUENCE</scope>
    <source>
        <strain evidence="1">YXFP-22015</strain>
    </source>
</reference>
<sequence length="424" mass="46382">MREFMDYVHSAFYNATGWDGDNSYAALNSTPDALIDFQTPRGLRLTLSALSSSNFATSYQVGSVGVVDGSISYLFSSIPLNDLLTPTSEDVPLHELLRSYRPLKPLSRRIAPGSRTSADRPSSSLLYGRLYLPQSLLEALVVRRISPALQVQFSAVSAAHLRNGGTAVGLAQYDVGRYAFEGLASSDGGLLGLRGVYNSGGYAEDVAKAAAAAADDQRDRVFGRFSTGGEIYYGTLNKSGGISFGTRFATLPQHKGTPLSATLTLNPLVGNIAASYAVSAGKHCTLATRMEFNVFSYESRWAVGMELWRKPLKLLVVPEKEVFWERSFQAKMEWRLDEPEPPKEPPPPPPPPPRPKKKRSKSGDGEEEEEYAGVLKTSLDQNLKVGLLWEGRVKSLLFSLGSGIDLRKMDRPFRTLGLEIQFSS</sequence>
<proteinExistence type="predicted"/>